<protein>
    <submittedName>
        <fullName evidence="8">Battenin</fullName>
    </submittedName>
</protein>
<comment type="subcellular location">
    <subcellularLocation>
        <location evidence="1">Membrane</location>
        <topology evidence="1">Multi-pass membrane protein</topology>
    </subcellularLocation>
</comment>
<keyword evidence="4 6" id="KW-0472">Membrane</keyword>
<keyword evidence="2 6" id="KW-0812">Transmembrane</keyword>
<sequence length="982" mass="105202">FLYFISLDPSDVGLPSPYEYSIEIRTDDEQPSKPPPSALQSSSKSVKGKTSPSGKLATISESESGDFEPDDEASLETGSSLDRLPLVDDEEAGGSGKGLNSKELQAIGFCGALKIPGVIEYSMCLFFAKLLFTYEKFGGTSLTHSIVLLFITGGFVNGPYALITTAVSADLGTACGSSARALATVTAIIDGAGSLGAAFGPLLTGLIVRTESVFNCRQLVSVTVYKMQCSGIRVVTVAALVTAVLLLSMARLSENCAMLSSLGVHCGWVPVSANSLISRSHRSGGNRVSMQATRLFGYGTGISGCRSGTSRTTVTSTLACGRNARPEMSKQRLASHRSAPAARDRAARRYARSAMSCSQVMSSGVEMLNGRLPTSRILGNCWLCQSADRSCSRRVNSPSVEKFTALVKCSWSEMISVTKRTSKSRSAARTQSCRFSRHGWNLLSSSTPTTRWAPSLNSSLVKPPGPQPISSTGLAALASLFNRRGSNKKFCDSCRRARRSSIRSRSARLGSGGRRIADFTVETDIAEIKEYSWPRLRTARACSVMFADKPEICDCNSSRQAFTLASGCGGRDCQHIGRRPSRFRHRLLRQRRRPPQWRTAGAGRWRTSELRAAEPDGPERRDDRGERSPARLGGLDSGAPLIPAPAAGRLERRRRYSRCLATEPARRPAGRLSRREPWKRYPGELGLRQIPLVAIGRPPARREVARVPRVCLATSSRPDSTSRWRPAAVSASLGIFDLGGRRTPSESASIAQRGLQLLLKLASARQSVQQLILGRSQIVSLTLAAGLACGQSRLKRLGVLPELSLGARQAVGATFGALQFSVQSAILGAPILRLGQLRFKPVGALLGRGRSDRQLGRFGVSASASFSQIFGCLGSADASPVAGRYLPISHSGLQLPPQLGHLLASFVRALCQLGFKRGAARLRLGQGGAQLAQLLGHCAGLGSVGSLPLSQLFGQRGFSRGTFGTQILVRFNELGVPDRCEA</sequence>
<reference evidence="8" key="1">
    <citation type="submission" date="2016-11" db="UniProtKB">
        <authorList>
            <consortium name="WormBaseParasite"/>
        </authorList>
    </citation>
    <scope>IDENTIFICATION</scope>
</reference>
<evidence type="ECO:0000256" key="2">
    <source>
        <dbReference type="ARBA" id="ARBA00022692"/>
    </source>
</evidence>
<feature type="compositionally biased region" description="Acidic residues" evidence="5">
    <location>
        <begin position="63"/>
        <end position="74"/>
    </location>
</feature>
<feature type="compositionally biased region" description="Basic and acidic residues" evidence="5">
    <location>
        <begin position="606"/>
        <end position="629"/>
    </location>
</feature>
<dbReference type="Proteomes" id="UP000095280">
    <property type="component" value="Unplaced"/>
</dbReference>
<dbReference type="SUPFAM" id="SSF103473">
    <property type="entry name" value="MFS general substrate transporter"/>
    <property type="match status" value="1"/>
</dbReference>
<keyword evidence="3 6" id="KW-1133">Transmembrane helix</keyword>
<dbReference type="WBParaSite" id="maker-uti_cns_0040455-snap-gene-0.3-mRNA-1">
    <property type="protein sequence ID" value="maker-uti_cns_0040455-snap-gene-0.3-mRNA-1"/>
    <property type="gene ID" value="maker-uti_cns_0040455-snap-gene-0.3"/>
</dbReference>
<feature type="compositionally biased region" description="Polar residues" evidence="5">
    <location>
        <begin position="38"/>
        <end position="53"/>
    </location>
</feature>
<evidence type="ECO:0000313" key="8">
    <source>
        <dbReference type="WBParaSite" id="maker-uti_cns_0040455-snap-gene-0.3-mRNA-1"/>
    </source>
</evidence>
<dbReference type="PANTHER" id="PTHR43184">
    <property type="entry name" value="MAJOR FACILITATOR SUPERFAMILY TRANSPORTER 16, ISOFORM B"/>
    <property type="match status" value="1"/>
</dbReference>
<evidence type="ECO:0000256" key="5">
    <source>
        <dbReference type="SAM" id="MobiDB-lite"/>
    </source>
</evidence>
<dbReference type="AlphaFoldDB" id="A0A1I8IZJ5"/>
<dbReference type="GO" id="GO:0016020">
    <property type="term" value="C:membrane"/>
    <property type="evidence" value="ECO:0007669"/>
    <property type="project" value="UniProtKB-SubCell"/>
</dbReference>
<feature type="compositionally biased region" description="Basic residues" evidence="5">
    <location>
        <begin position="586"/>
        <end position="595"/>
    </location>
</feature>
<feature type="compositionally biased region" description="Basic and acidic residues" evidence="5">
    <location>
        <begin position="22"/>
        <end position="31"/>
    </location>
</feature>
<evidence type="ECO:0000256" key="6">
    <source>
        <dbReference type="SAM" id="Phobius"/>
    </source>
</evidence>
<evidence type="ECO:0000256" key="3">
    <source>
        <dbReference type="ARBA" id="ARBA00022989"/>
    </source>
</evidence>
<evidence type="ECO:0000256" key="1">
    <source>
        <dbReference type="ARBA" id="ARBA00004141"/>
    </source>
</evidence>
<keyword evidence="7" id="KW-1185">Reference proteome</keyword>
<feature type="transmembrane region" description="Helical" evidence="6">
    <location>
        <begin position="234"/>
        <end position="252"/>
    </location>
</feature>
<feature type="region of interest" description="Disordered" evidence="5">
    <location>
        <begin position="16"/>
        <end position="87"/>
    </location>
</feature>
<proteinExistence type="predicted"/>
<feature type="region of interest" description="Disordered" evidence="5">
    <location>
        <begin position="586"/>
        <end position="647"/>
    </location>
</feature>
<organism evidence="7 8">
    <name type="scientific">Macrostomum lignano</name>
    <dbReference type="NCBI Taxonomy" id="282301"/>
    <lineage>
        <taxon>Eukaryota</taxon>
        <taxon>Metazoa</taxon>
        <taxon>Spiralia</taxon>
        <taxon>Lophotrochozoa</taxon>
        <taxon>Platyhelminthes</taxon>
        <taxon>Rhabditophora</taxon>
        <taxon>Macrostomorpha</taxon>
        <taxon>Macrostomida</taxon>
        <taxon>Macrostomidae</taxon>
        <taxon>Macrostomum</taxon>
    </lineage>
</organism>
<evidence type="ECO:0000313" key="7">
    <source>
        <dbReference type="Proteomes" id="UP000095280"/>
    </source>
</evidence>
<dbReference type="Gene3D" id="1.20.1250.20">
    <property type="entry name" value="MFS general substrate transporter like domains"/>
    <property type="match status" value="1"/>
</dbReference>
<evidence type="ECO:0000256" key="4">
    <source>
        <dbReference type="ARBA" id="ARBA00023136"/>
    </source>
</evidence>
<dbReference type="PANTHER" id="PTHR43184:SF12">
    <property type="entry name" value="SUGAR PHOSPHATE EXCHANGER 3"/>
    <property type="match status" value="1"/>
</dbReference>
<accession>A0A1I8IZJ5</accession>
<dbReference type="InterPro" id="IPR036259">
    <property type="entry name" value="MFS_trans_sf"/>
</dbReference>
<name>A0A1I8IZJ5_9PLAT</name>